<keyword evidence="2" id="KW-0812">Transmembrane</keyword>
<feature type="transmembrane region" description="Helical" evidence="2">
    <location>
        <begin position="52"/>
        <end position="70"/>
    </location>
</feature>
<evidence type="ECO:0000256" key="1">
    <source>
        <dbReference type="SAM" id="MobiDB-lite"/>
    </source>
</evidence>
<evidence type="ECO:0000313" key="3">
    <source>
        <dbReference type="EMBL" id="KAH7026231.1"/>
    </source>
</evidence>
<accession>A0A9P9BMU1</accession>
<dbReference type="GO" id="GO:0051285">
    <property type="term" value="C:cell cortex of cell tip"/>
    <property type="evidence" value="ECO:0007669"/>
    <property type="project" value="TreeGrafter"/>
</dbReference>
<feature type="transmembrane region" description="Helical" evidence="2">
    <location>
        <begin position="182"/>
        <end position="205"/>
    </location>
</feature>
<feature type="transmembrane region" description="Helical" evidence="2">
    <location>
        <begin position="217"/>
        <end position="241"/>
    </location>
</feature>
<dbReference type="EMBL" id="JAGTJQ010000008">
    <property type="protein sequence ID" value="KAH7026231.1"/>
    <property type="molecule type" value="Genomic_DNA"/>
</dbReference>
<dbReference type="GO" id="GO:0031505">
    <property type="term" value="P:fungal-type cell wall organization"/>
    <property type="evidence" value="ECO:0007669"/>
    <property type="project" value="TreeGrafter"/>
</dbReference>
<evidence type="ECO:0000256" key="2">
    <source>
        <dbReference type="SAM" id="Phobius"/>
    </source>
</evidence>
<feature type="compositionally biased region" description="Polar residues" evidence="1">
    <location>
        <begin position="21"/>
        <end position="31"/>
    </location>
</feature>
<dbReference type="OrthoDB" id="2327445at2759"/>
<dbReference type="PANTHER" id="PTHR28019">
    <property type="entry name" value="CELL MEMBRANE PROTEIN YLR413W-RELATED"/>
    <property type="match status" value="1"/>
</dbReference>
<dbReference type="PANTHER" id="PTHR28019:SF2">
    <property type="entry name" value="CELL MEMBRANE PROTEIN YLR413W-RELATED"/>
    <property type="match status" value="1"/>
</dbReference>
<sequence>MAGFRFRRRGAGPQDHHDSDSSVTQTDTQYTEHGQNYSKVAVKQATKTRRNAIIFACFCYLMTLVFLIVVEVGNTPGSGPRQNIYFFKLDLADIIAQSLPQGLILTNSIARTLGLHDFYQVGLWNFCEGYLDEGITYCSQPQAMYWFNPVQILLSELFAGASIALPSEVNNILDILQIASHVMFGCFLAALCLSFVLIIASPIVLRSRLWSGVLSVFAFLNSLLIIVGSAVGTAMGLIAQYALSSQPELNVKCELGITMYVLMWIAAGFSVLAFFVHAGMCCCCTSRRDIRTGRRNIVGAGRKEGAAGGGGVAHDYTERGGATNGRSEGVVDEEKTHGYSLPKFTKMRRKPTVRS</sequence>
<dbReference type="InterPro" id="IPR009571">
    <property type="entry name" value="SUR7/Rim9-like_fungi"/>
</dbReference>
<comment type="caution">
    <text evidence="3">The sequence shown here is derived from an EMBL/GenBank/DDBJ whole genome shotgun (WGS) entry which is preliminary data.</text>
</comment>
<feature type="transmembrane region" description="Helical" evidence="2">
    <location>
        <begin position="261"/>
        <end position="285"/>
    </location>
</feature>
<dbReference type="InterPro" id="IPR052413">
    <property type="entry name" value="SUR7_domain"/>
</dbReference>
<proteinExistence type="predicted"/>
<keyword evidence="4" id="KW-1185">Reference proteome</keyword>
<feature type="region of interest" description="Disordered" evidence="1">
    <location>
        <begin position="303"/>
        <end position="355"/>
    </location>
</feature>
<dbReference type="GeneID" id="70180025"/>
<dbReference type="AlphaFoldDB" id="A0A9P9BMU1"/>
<name>A0A9P9BMU1_9PEZI</name>
<feature type="region of interest" description="Disordered" evidence="1">
    <location>
        <begin position="1"/>
        <end position="31"/>
    </location>
</feature>
<organism evidence="3 4">
    <name type="scientific">Microdochium trichocladiopsis</name>
    <dbReference type="NCBI Taxonomy" id="1682393"/>
    <lineage>
        <taxon>Eukaryota</taxon>
        <taxon>Fungi</taxon>
        <taxon>Dikarya</taxon>
        <taxon>Ascomycota</taxon>
        <taxon>Pezizomycotina</taxon>
        <taxon>Sordariomycetes</taxon>
        <taxon>Xylariomycetidae</taxon>
        <taxon>Xylariales</taxon>
        <taxon>Microdochiaceae</taxon>
        <taxon>Microdochium</taxon>
    </lineage>
</organism>
<dbReference type="Pfam" id="PF06687">
    <property type="entry name" value="SUR7"/>
    <property type="match status" value="1"/>
</dbReference>
<feature type="compositionally biased region" description="Basic residues" evidence="1">
    <location>
        <begin position="1"/>
        <end position="10"/>
    </location>
</feature>
<protein>
    <submittedName>
        <fullName evidence="3">SUR7/PalI family-domain-containing protein</fullName>
    </submittedName>
</protein>
<keyword evidence="2" id="KW-0472">Membrane</keyword>
<feature type="compositionally biased region" description="Basic residues" evidence="1">
    <location>
        <begin position="345"/>
        <end position="355"/>
    </location>
</feature>
<dbReference type="RefSeq" id="XP_046009448.1">
    <property type="nucleotide sequence ID" value="XM_046150479.1"/>
</dbReference>
<dbReference type="Proteomes" id="UP000756346">
    <property type="component" value="Unassembled WGS sequence"/>
</dbReference>
<dbReference type="GO" id="GO:0005886">
    <property type="term" value="C:plasma membrane"/>
    <property type="evidence" value="ECO:0007669"/>
    <property type="project" value="InterPro"/>
</dbReference>
<keyword evidence="2" id="KW-1133">Transmembrane helix</keyword>
<gene>
    <name evidence="3" type="ORF">B0I36DRAFT_249469</name>
</gene>
<reference evidence="3" key="1">
    <citation type="journal article" date="2021" name="Nat. Commun.">
        <title>Genetic determinants of endophytism in the Arabidopsis root mycobiome.</title>
        <authorList>
            <person name="Mesny F."/>
            <person name="Miyauchi S."/>
            <person name="Thiergart T."/>
            <person name="Pickel B."/>
            <person name="Atanasova L."/>
            <person name="Karlsson M."/>
            <person name="Huettel B."/>
            <person name="Barry K.W."/>
            <person name="Haridas S."/>
            <person name="Chen C."/>
            <person name="Bauer D."/>
            <person name="Andreopoulos W."/>
            <person name="Pangilinan J."/>
            <person name="LaButti K."/>
            <person name="Riley R."/>
            <person name="Lipzen A."/>
            <person name="Clum A."/>
            <person name="Drula E."/>
            <person name="Henrissat B."/>
            <person name="Kohler A."/>
            <person name="Grigoriev I.V."/>
            <person name="Martin F.M."/>
            <person name="Hacquard S."/>
        </authorList>
    </citation>
    <scope>NUCLEOTIDE SEQUENCE</scope>
    <source>
        <strain evidence="3">MPI-CAGE-CH-0230</strain>
    </source>
</reference>
<evidence type="ECO:0000313" key="4">
    <source>
        <dbReference type="Proteomes" id="UP000756346"/>
    </source>
</evidence>